<dbReference type="EMBL" id="JANRHJ010000008">
    <property type="protein sequence ID" value="MCR8873910.1"/>
    <property type="molecule type" value="Genomic_DNA"/>
</dbReference>
<dbReference type="PANTHER" id="PTHR33202:SF22">
    <property type="entry name" value="HYDROGEN PEROXIDE SENSITIVE REPRESSOR"/>
    <property type="match status" value="1"/>
</dbReference>
<keyword evidence="1" id="KW-0862">Zinc</keyword>
<dbReference type="SUPFAM" id="SSF46785">
    <property type="entry name" value="Winged helix' DNA-binding domain"/>
    <property type="match status" value="1"/>
</dbReference>
<dbReference type="Proteomes" id="UP001204579">
    <property type="component" value="Unassembled WGS sequence"/>
</dbReference>
<dbReference type="InterPro" id="IPR036390">
    <property type="entry name" value="WH_DNA-bd_sf"/>
</dbReference>
<dbReference type="GO" id="GO:1900376">
    <property type="term" value="P:regulation of secondary metabolite biosynthetic process"/>
    <property type="evidence" value="ECO:0007669"/>
    <property type="project" value="TreeGrafter"/>
</dbReference>
<dbReference type="GeneID" id="82442291"/>
<proteinExistence type="predicted"/>
<name>A0AAW5N598_9BACT</name>
<dbReference type="InterPro" id="IPR036388">
    <property type="entry name" value="WH-like_DNA-bd_sf"/>
</dbReference>
<evidence type="ECO:0000256" key="1">
    <source>
        <dbReference type="PIRSR" id="PIRSR602481-1"/>
    </source>
</evidence>
<feature type="binding site" evidence="1">
    <location>
        <position position="97"/>
    </location>
    <ligand>
        <name>Zn(2+)</name>
        <dbReference type="ChEBI" id="CHEBI:29105"/>
    </ligand>
</feature>
<gene>
    <name evidence="2" type="ORF">NW209_07775</name>
</gene>
<dbReference type="PANTHER" id="PTHR33202">
    <property type="entry name" value="ZINC UPTAKE REGULATION PROTEIN"/>
    <property type="match status" value="1"/>
</dbReference>
<dbReference type="GO" id="GO:0045892">
    <property type="term" value="P:negative regulation of DNA-templated transcription"/>
    <property type="evidence" value="ECO:0007669"/>
    <property type="project" value="TreeGrafter"/>
</dbReference>
<dbReference type="InterPro" id="IPR002481">
    <property type="entry name" value="FUR"/>
</dbReference>
<organism evidence="2 3">
    <name type="scientific">Phocaeicola barnesiae</name>
    <dbReference type="NCBI Taxonomy" id="376804"/>
    <lineage>
        <taxon>Bacteria</taxon>
        <taxon>Pseudomonadati</taxon>
        <taxon>Bacteroidota</taxon>
        <taxon>Bacteroidia</taxon>
        <taxon>Bacteroidales</taxon>
        <taxon>Bacteroidaceae</taxon>
        <taxon>Phocaeicola</taxon>
    </lineage>
</organism>
<keyword evidence="3" id="KW-1185">Reference proteome</keyword>
<reference evidence="2 3" key="1">
    <citation type="submission" date="2022-08" db="EMBL/GenBank/DDBJ databases">
        <authorList>
            <person name="Zeman M."/>
            <person name="Kubasova T."/>
        </authorList>
    </citation>
    <scope>NUCLEOTIDE SEQUENCE [LARGE SCALE GENOMIC DNA]</scope>
    <source>
        <strain evidence="2 3">ET62</strain>
    </source>
</reference>
<comment type="caution">
    <text evidence="2">The sequence shown here is derived from an EMBL/GenBank/DDBJ whole genome shotgun (WGS) entry which is preliminary data.</text>
</comment>
<sequence>MHTEQYSIILEEVGIRPTATRLLIYGTIAGLTDTFSLGNLEDLLPSIDKSVIFRTLTLFHEHHLIHGVDDGSGSHKYCLCHNHGHCLNEEAHCHFYCEHCQKTYCLDKDSIPPIRLPEGFVAKKVSYVVKGICSECARKSRKQ</sequence>
<dbReference type="AlphaFoldDB" id="A0AAW5N598"/>
<dbReference type="Gene3D" id="1.10.10.10">
    <property type="entry name" value="Winged helix-like DNA-binding domain superfamily/Winged helix DNA-binding domain"/>
    <property type="match status" value="1"/>
</dbReference>
<dbReference type="GO" id="GO:0000976">
    <property type="term" value="F:transcription cis-regulatory region binding"/>
    <property type="evidence" value="ECO:0007669"/>
    <property type="project" value="TreeGrafter"/>
</dbReference>
<dbReference type="Pfam" id="PF01475">
    <property type="entry name" value="FUR"/>
    <property type="match status" value="1"/>
</dbReference>
<comment type="cofactor">
    <cofactor evidence="1">
        <name>Zn(2+)</name>
        <dbReference type="ChEBI" id="CHEBI:29105"/>
    </cofactor>
    <text evidence="1">Binds 1 zinc ion per subunit.</text>
</comment>
<dbReference type="GO" id="GO:0008270">
    <property type="term" value="F:zinc ion binding"/>
    <property type="evidence" value="ECO:0007669"/>
    <property type="project" value="TreeGrafter"/>
</dbReference>
<evidence type="ECO:0000313" key="2">
    <source>
        <dbReference type="EMBL" id="MCR8873910.1"/>
    </source>
</evidence>
<feature type="binding site" evidence="1">
    <location>
        <position position="133"/>
    </location>
    <ligand>
        <name>Zn(2+)</name>
        <dbReference type="ChEBI" id="CHEBI:29105"/>
    </ligand>
</feature>
<accession>A0AAW5N598</accession>
<feature type="binding site" evidence="1">
    <location>
        <position position="136"/>
    </location>
    <ligand>
        <name>Zn(2+)</name>
        <dbReference type="ChEBI" id="CHEBI:29105"/>
    </ligand>
</feature>
<dbReference type="RefSeq" id="WP_025892190.1">
    <property type="nucleotide sequence ID" value="NZ_CALULB010000004.1"/>
</dbReference>
<feature type="binding site" evidence="1">
    <location>
        <position position="100"/>
    </location>
    <ligand>
        <name>Zn(2+)</name>
        <dbReference type="ChEBI" id="CHEBI:29105"/>
    </ligand>
</feature>
<protein>
    <submittedName>
        <fullName evidence="2">Transcriptional repressor</fullName>
    </submittedName>
</protein>
<keyword evidence="1" id="KW-0479">Metal-binding</keyword>
<dbReference type="GO" id="GO:0003700">
    <property type="term" value="F:DNA-binding transcription factor activity"/>
    <property type="evidence" value="ECO:0007669"/>
    <property type="project" value="InterPro"/>
</dbReference>
<evidence type="ECO:0000313" key="3">
    <source>
        <dbReference type="Proteomes" id="UP001204579"/>
    </source>
</evidence>